<protein>
    <recommendedName>
        <fullName evidence="3">methylmalonyl-CoA mutase</fullName>
        <ecNumber evidence="3">5.4.99.2</ecNumber>
    </recommendedName>
</protein>
<feature type="region of interest" description="Disordered" evidence="8">
    <location>
        <begin position="1"/>
        <end position="26"/>
    </location>
</feature>
<comment type="similarity">
    <text evidence="2">Belongs to the methylmalonyl-CoA mutase family.</text>
</comment>
<evidence type="ECO:0000256" key="1">
    <source>
        <dbReference type="ARBA" id="ARBA00001922"/>
    </source>
</evidence>
<comment type="caution">
    <text evidence="10">The sequence shown here is derived from an EMBL/GenBank/DDBJ whole genome shotgun (WGS) entry which is preliminary data.</text>
</comment>
<dbReference type="GO" id="GO:0046872">
    <property type="term" value="F:metal ion binding"/>
    <property type="evidence" value="ECO:0007669"/>
    <property type="project" value="UniProtKB-KW"/>
</dbReference>
<evidence type="ECO:0000259" key="9">
    <source>
        <dbReference type="PROSITE" id="PS51332"/>
    </source>
</evidence>
<dbReference type="PANTHER" id="PTHR48101:SF4">
    <property type="entry name" value="METHYLMALONYL-COA MUTASE, MITOCHONDRIAL"/>
    <property type="match status" value="1"/>
</dbReference>
<dbReference type="Gene3D" id="3.20.20.240">
    <property type="entry name" value="Methylmalonyl-CoA mutase"/>
    <property type="match status" value="1"/>
</dbReference>
<dbReference type="InterPro" id="IPR016176">
    <property type="entry name" value="Cbl-dep_enz_cat"/>
</dbReference>
<feature type="compositionally biased region" description="Low complexity" evidence="8">
    <location>
        <begin position="17"/>
        <end position="26"/>
    </location>
</feature>
<dbReference type="FunFam" id="3.20.20.240:FF:000001">
    <property type="entry name" value="Probable methylmalonyl-coa mutase"/>
    <property type="match status" value="1"/>
</dbReference>
<dbReference type="SUPFAM" id="SSF51703">
    <property type="entry name" value="Cobalamin (vitamin B12)-dependent enzymes"/>
    <property type="match status" value="1"/>
</dbReference>
<dbReference type="CDD" id="cd03679">
    <property type="entry name" value="MM_CoA_mutase_alpha_like"/>
    <property type="match status" value="1"/>
</dbReference>
<reference evidence="10 11" key="1">
    <citation type="submission" date="2017-10" db="EMBL/GenBank/DDBJ databases">
        <title>Draft genome of Longimonas halophila.</title>
        <authorList>
            <person name="Goh K.M."/>
            <person name="Shamsir M.S."/>
            <person name="Lim S.W."/>
        </authorList>
    </citation>
    <scope>NUCLEOTIDE SEQUENCE [LARGE SCALE GENOMIC DNA]</scope>
    <source>
        <strain evidence="10 11">KCTC 42399</strain>
    </source>
</reference>
<dbReference type="NCBIfam" id="TIGR00641">
    <property type="entry name" value="acid_CoA_mut_N"/>
    <property type="match status" value="1"/>
</dbReference>
<sequence length="714" mass="77721">MRPDFAQRAYTPPEPSAPDAAAPDPWTAPEQIAVQPAYASDDIADAEHTGYAAGIPPYLRGPYASMYTFRPWTIRQYAGFSTAEESNQFYREALASGQKGLSVAFDLATHRGYDSDHDRVRGDVGKAGVAIDSVEDMKVLFQGIPLDEMSVSMTMNGAVLPVMAFYIVAAEEQGVAHADLAGTIQNDILKEFMVRNTYIYPPEPSMNIVGDIFAYCAEEMPRFNAISVSGYHMHEAGAPADIELAYTLADGLEYLRTGLNAGLDIDAFAPRVSFFWAIGMNHFMEIAKMRAGRLLWAQLVQQFGPENEKSMALRTHCQTSGYSLAEQDPFNNVMRTTIEALAAALGGTQSLHTNALDEAIALPSAFAARIARNTQLYLQEETDITRAIDPWGGSYYVERLTADLAERAWALIQEVEDEGGMTQAIEQGLPKLRIEEAAARKQGRIDTGRDVVVGVNRFQRDTEEPIDTLEVDNEAVRRQQVQRLQELREARDDAAVRSALNALRDTAETGEGNLLGRAVEAARARATLGEISQALEDVYGRHTATSQTVSGVYASEAQTSDAFQRAQDRADTFADATGRRPRILVAKMGQDGHDRGAKVIATSFADLGFDVDIGPLFQTPEEAARQAVENDVHVLGVSSLAGGHKTLVPQVIEALRDYGRDDILVIVGGVIPHADYDVLYEQGVAGIFGPGTVIAEAALQILDVLMEQRAPAAV</sequence>
<dbReference type="InterPro" id="IPR058549">
    <property type="entry name" value="MeMalonylCoA_mutase_a/b_site"/>
</dbReference>
<feature type="domain" description="B12-binding" evidence="9">
    <location>
        <begin position="580"/>
        <end position="712"/>
    </location>
</feature>
<keyword evidence="7" id="KW-0170">Cobalt</keyword>
<dbReference type="Proteomes" id="UP000221024">
    <property type="component" value="Unassembled WGS sequence"/>
</dbReference>
<gene>
    <name evidence="10" type="ORF">CRI93_02205</name>
</gene>
<dbReference type="OrthoDB" id="9762378at2"/>
<dbReference type="GO" id="GO:0031419">
    <property type="term" value="F:cobalamin binding"/>
    <property type="evidence" value="ECO:0007669"/>
    <property type="project" value="UniProtKB-KW"/>
</dbReference>
<keyword evidence="6" id="KW-0413">Isomerase</keyword>
<dbReference type="InterPro" id="IPR006159">
    <property type="entry name" value="Acid_CoA_mut_C"/>
</dbReference>
<evidence type="ECO:0000313" key="10">
    <source>
        <dbReference type="EMBL" id="PEN09565.1"/>
    </source>
</evidence>
<dbReference type="EMBL" id="PDEP01000001">
    <property type="protein sequence ID" value="PEN09565.1"/>
    <property type="molecule type" value="Genomic_DNA"/>
</dbReference>
<evidence type="ECO:0000256" key="6">
    <source>
        <dbReference type="ARBA" id="ARBA00023235"/>
    </source>
</evidence>
<dbReference type="NCBIfam" id="NF006944">
    <property type="entry name" value="PRK09426.1"/>
    <property type="match status" value="1"/>
</dbReference>
<keyword evidence="4" id="KW-0846">Cobalamin</keyword>
<dbReference type="GO" id="GO:0005737">
    <property type="term" value="C:cytoplasm"/>
    <property type="evidence" value="ECO:0007669"/>
    <property type="project" value="TreeGrafter"/>
</dbReference>
<accession>A0A2H3P9G4</accession>
<dbReference type="InterPro" id="IPR006158">
    <property type="entry name" value="Cobalamin-bd"/>
</dbReference>
<dbReference type="GO" id="GO:0019678">
    <property type="term" value="P:propionate metabolic process, methylmalonyl pathway"/>
    <property type="evidence" value="ECO:0007669"/>
    <property type="project" value="TreeGrafter"/>
</dbReference>
<evidence type="ECO:0000256" key="7">
    <source>
        <dbReference type="ARBA" id="ARBA00023285"/>
    </source>
</evidence>
<evidence type="ECO:0000256" key="8">
    <source>
        <dbReference type="SAM" id="MobiDB-lite"/>
    </source>
</evidence>
<name>A0A2H3P9G4_9BACT</name>
<dbReference type="PROSITE" id="PS00544">
    <property type="entry name" value="METMALONYL_COA_MUTASE"/>
    <property type="match status" value="1"/>
</dbReference>
<evidence type="ECO:0000256" key="2">
    <source>
        <dbReference type="ARBA" id="ARBA00008465"/>
    </source>
</evidence>
<dbReference type="Gene3D" id="3.40.50.280">
    <property type="entry name" value="Cobalamin-binding domain"/>
    <property type="match status" value="1"/>
</dbReference>
<evidence type="ECO:0000256" key="3">
    <source>
        <dbReference type="ARBA" id="ARBA00012398"/>
    </source>
</evidence>
<dbReference type="GO" id="GO:0004494">
    <property type="term" value="F:methylmalonyl-CoA mutase activity"/>
    <property type="evidence" value="ECO:0007669"/>
    <property type="project" value="UniProtKB-EC"/>
</dbReference>
<dbReference type="InterPro" id="IPR006099">
    <property type="entry name" value="MeMalonylCoA_mutase_a/b_cat"/>
</dbReference>
<dbReference type="InterPro" id="IPR006098">
    <property type="entry name" value="MMCoA_mutase_a_cat"/>
</dbReference>
<dbReference type="EC" id="5.4.99.2" evidence="3"/>
<dbReference type="PROSITE" id="PS51332">
    <property type="entry name" value="B12_BINDING"/>
    <property type="match status" value="1"/>
</dbReference>
<keyword evidence="5" id="KW-0479">Metal-binding</keyword>
<organism evidence="10 11">
    <name type="scientific">Longimonas halophila</name>
    <dbReference type="NCBI Taxonomy" id="1469170"/>
    <lineage>
        <taxon>Bacteria</taxon>
        <taxon>Pseudomonadati</taxon>
        <taxon>Rhodothermota</taxon>
        <taxon>Rhodothermia</taxon>
        <taxon>Rhodothermales</taxon>
        <taxon>Salisaetaceae</taxon>
        <taxon>Longimonas</taxon>
    </lineage>
</organism>
<dbReference type="Pfam" id="PF01642">
    <property type="entry name" value="MM_CoA_mutase"/>
    <property type="match status" value="1"/>
</dbReference>
<proteinExistence type="inferred from homology"/>
<dbReference type="InterPro" id="IPR036724">
    <property type="entry name" value="Cobalamin-bd_sf"/>
</dbReference>
<dbReference type="PANTHER" id="PTHR48101">
    <property type="entry name" value="METHYLMALONYL-COA MUTASE, MITOCHONDRIAL-RELATED"/>
    <property type="match status" value="1"/>
</dbReference>
<evidence type="ECO:0000256" key="5">
    <source>
        <dbReference type="ARBA" id="ARBA00022723"/>
    </source>
</evidence>
<evidence type="ECO:0000256" key="4">
    <source>
        <dbReference type="ARBA" id="ARBA00022628"/>
    </source>
</evidence>
<evidence type="ECO:0000313" key="11">
    <source>
        <dbReference type="Proteomes" id="UP000221024"/>
    </source>
</evidence>
<dbReference type="SUPFAM" id="SSF52242">
    <property type="entry name" value="Cobalamin (vitamin B12)-binding domain"/>
    <property type="match status" value="1"/>
</dbReference>
<dbReference type="NCBIfam" id="TIGR00640">
    <property type="entry name" value="acid_CoA_mut_C"/>
    <property type="match status" value="1"/>
</dbReference>
<dbReference type="RefSeq" id="WP_098060963.1">
    <property type="nucleotide sequence ID" value="NZ_PDEP01000001.1"/>
</dbReference>
<comment type="cofactor">
    <cofactor evidence="1">
        <name>adenosylcob(III)alamin</name>
        <dbReference type="ChEBI" id="CHEBI:18408"/>
    </cofactor>
</comment>
<dbReference type="FunFam" id="3.40.50.280:FF:000002">
    <property type="entry name" value="Methylmalonyl-CoA mutase, mitochondrial"/>
    <property type="match status" value="1"/>
</dbReference>
<dbReference type="CDD" id="cd02071">
    <property type="entry name" value="MM_CoA_mut_B12_BD"/>
    <property type="match status" value="1"/>
</dbReference>
<dbReference type="Pfam" id="PF02310">
    <property type="entry name" value="B12-binding"/>
    <property type="match status" value="1"/>
</dbReference>
<dbReference type="AlphaFoldDB" id="A0A2H3P9G4"/>
<keyword evidence="11" id="KW-1185">Reference proteome</keyword>